<keyword evidence="3 4" id="KW-0472">Membrane</keyword>
<feature type="transmembrane region" description="Helical" evidence="4">
    <location>
        <begin position="93"/>
        <end position="112"/>
    </location>
</feature>
<protein>
    <submittedName>
        <fullName evidence="6">Putative WAT1-related protein</fullName>
    </submittedName>
</protein>
<dbReference type="EMBL" id="MNCJ02000323">
    <property type="protein sequence ID" value="KAF5793540.1"/>
    <property type="molecule type" value="Genomic_DNA"/>
</dbReference>
<keyword evidence="7" id="KW-1185">Reference proteome</keyword>
<evidence type="ECO:0000313" key="6">
    <source>
        <dbReference type="EMBL" id="OTG17153.1"/>
    </source>
</evidence>
<dbReference type="AlphaFoldDB" id="A0A251U2C1"/>
<feature type="transmembrane region" description="Helical" evidence="4">
    <location>
        <begin position="118"/>
        <end position="136"/>
    </location>
</feature>
<name>A0A251U2C1_HELAN</name>
<feature type="transmembrane region" description="Helical" evidence="4">
    <location>
        <begin position="25"/>
        <end position="49"/>
    </location>
</feature>
<keyword evidence="1 4" id="KW-0812">Transmembrane</keyword>
<accession>A0A251U2C1</accession>
<dbReference type="Gramene" id="mRNA:HanXRQr2_Chr08g0317551">
    <property type="protein sequence ID" value="mRNA:HanXRQr2_Chr08g0317551"/>
    <property type="gene ID" value="HanXRQr2_Chr08g0317551"/>
</dbReference>
<evidence type="ECO:0000256" key="2">
    <source>
        <dbReference type="ARBA" id="ARBA00022989"/>
    </source>
</evidence>
<dbReference type="PANTHER" id="PTHR31218">
    <property type="entry name" value="WAT1-RELATED PROTEIN"/>
    <property type="match status" value="1"/>
</dbReference>
<reference evidence="5 7" key="1">
    <citation type="journal article" date="2017" name="Nature">
        <title>The sunflower genome provides insights into oil metabolism, flowering and Asterid evolution.</title>
        <authorList>
            <person name="Badouin H."/>
            <person name="Gouzy J."/>
            <person name="Grassa C.J."/>
            <person name="Murat F."/>
            <person name="Staton S.E."/>
            <person name="Cottret L."/>
            <person name="Lelandais-Briere C."/>
            <person name="Owens G.L."/>
            <person name="Carrere S."/>
            <person name="Mayjonade B."/>
            <person name="Legrand L."/>
            <person name="Gill N."/>
            <person name="Kane N.C."/>
            <person name="Bowers J.E."/>
            <person name="Hubner S."/>
            <person name="Bellec A."/>
            <person name="Berard A."/>
            <person name="Berges H."/>
            <person name="Blanchet N."/>
            <person name="Boniface M.C."/>
            <person name="Brunel D."/>
            <person name="Catrice O."/>
            <person name="Chaidir N."/>
            <person name="Claudel C."/>
            <person name="Donnadieu C."/>
            <person name="Faraut T."/>
            <person name="Fievet G."/>
            <person name="Helmstetter N."/>
            <person name="King M."/>
            <person name="Knapp S.J."/>
            <person name="Lai Z."/>
            <person name="Le Paslier M.C."/>
            <person name="Lippi Y."/>
            <person name="Lorenzon L."/>
            <person name="Mandel J.R."/>
            <person name="Marage G."/>
            <person name="Marchand G."/>
            <person name="Marquand E."/>
            <person name="Bret-Mestries E."/>
            <person name="Morien E."/>
            <person name="Nambeesan S."/>
            <person name="Nguyen T."/>
            <person name="Pegot-Espagnet P."/>
            <person name="Pouilly N."/>
            <person name="Raftis F."/>
            <person name="Sallet E."/>
            <person name="Schiex T."/>
            <person name="Thomas J."/>
            <person name="Vandecasteele C."/>
            <person name="Vares D."/>
            <person name="Vear F."/>
            <person name="Vautrin S."/>
            <person name="Crespi M."/>
            <person name="Mangin B."/>
            <person name="Burke J.M."/>
            <person name="Salse J."/>
            <person name="Munos S."/>
            <person name="Vincourt P."/>
            <person name="Rieseberg L.H."/>
            <person name="Langlade N.B."/>
        </authorList>
    </citation>
    <scope>NUCLEOTIDE SEQUENCE [LARGE SCALE GENOMIC DNA]</scope>
    <source>
        <strain evidence="7">cv. SF193</strain>
        <tissue evidence="5">Leaves</tissue>
    </source>
</reference>
<feature type="transmembrane region" description="Helical" evidence="4">
    <location>
        <begin position="55"/>
        <end position="73"/>
    </location>
</feature>
<sequence>MGPTIITPRLSSIAPQHLLEQSSDFILGGLLMLLDSVLAALFFIAQALILKKYSAVVIVVLAYCFQPSLPNGLFGSRFQSAIGAWCVKTKGPLFVAIFQPLGIVIAATLGVLFLGDGLYLGCLIGSAGIVVGFYGVMWGKSIVRHLVHYNNIHIMCIYNTCTLCRVSMIGSYVSV</sequence>
<dbReference type="EMBL" id="CM007897">
    <property type="protein sequence ID" value="OTG17153.1"/>
    <property type="molecule type" value="Genomic_DNA"/>
</dbReference>
<dbReference type="InParanoid" id="A0A251U2C1"/>
<evidence type="ECO:0000256" key="3">
    <source>
        <dbReference type="ARBA" id="ARBA00023136"/>
    </source>
</evidence>
<dbReference type="GO" id="GO:0022857">
    <property type="term" value="F:transmembrane transporter activity"/>
    <property type="evidence" value="ECO:0007669"/>
    <property type="project" value="InterPro"/>
</dbReference>
<proteinExistence type="predicted"/>
<evidence type="ECO:0000256" key="4">
    <source>
        <dbReference type="SAM" id="Phobius"/>
    </source>
</evidence>
<evidence type="ECO:0000256" key="1">
    <source>
        <dbReference type="ARBA" id="ARBA00022692"/>
    </source>
</evidence>
<reference evidence="6" key="2">
    <citation type="submission" date="2017-02" db="EMBL/GenBank/DDBJ databases">
        <title>Sunflower complete genome.</title>
        <authorList>
            <person name="Langlade N."/>
            <person name="Munos S."/>
        </authorList>
    </citation>
    <scope>NUCLEOTIDE SEQUENCE [LARGE SCALE GENOMIC DNA]</scope>
    <source>
        <tissue evidence="6">Leaves</tissue>
    </source>
</reference>
<keyword evidence="2 4" id="KW-1133">Transmembrane helix</keyword>
<evidence type="ECO:0000313" key="7">
    <source>
        <dbReference type="Proteomes" id="UP000215914"/>
    </source>
</evidence>
<organism evidence="6 7">
    <name type="scientific">Helianthus annuus</name>
    <name type="common">Common sunflower</name>
    <dbReference type="NCBI Taxonomy" id="4232"/>
    <lineage>
        <taxon>Eukaryota</taxon>
        <taxon>Viridiplantae</taxon>
        <taxon>Streptophyta</taxon>
        <taxon>Embryophyta</taxon>
        <taxon>Tracheophyta</taxon>
        <taxon>Spermatophyta</taxon>
        <taxon>Magnoliopsida</taxon>
        <taxon>eudicotyledons</taxon>
        <taxon>Gunneridae</taxon>
        <taxon>Pentapetalae</taxon>
        <taxon>asterids</taxon>
        <taxon>campanulids</taxon>
        <taxon>Asterales</taxon>
        <taxon>Asteraceae</taxon>
        <taxon>Asteroideae</taxon>
        <taxon>Heliantheae alliance</taxon>
        <taxon>Heliantheae</taxon>
        <taxon>Helianthus</taxon>
    </lineage>
</organism>
<dbReference type="InterPro" id="IPR030184">
    <property type="entry name" value="WAT1-related"/>
</dbReference>
<gene>
    <name evidence="6" type="ORF">HannXRQ_Chr08g0208921</name>
    <name evidence="5" type="ORF">HanXRQr2_Chr08g0317551</name>
</gene>
<reference evidence="5" key="3">
    <citation type="submission" date="2020-06" db="EMBL/GenBank/DDBJ databases">
        <title>Helianthus annuus Genome sequencing and assembly Release 2.</title>
        <authorList>
            <person name="Gouzy J."/>
            <person name="Langlade N."/>
            <person name="Munos S."/>
        </authorList>
    </citation>
    <scope>NUCLEOTIDE SEQUENCE</scope>
    <source>
        <tissue evidence="5">Leaves</tissue>
    </source>
</reference>
<evidence type="ECO:0000313" key="5">
    <source>
        <dbReference type="EMBL" id="KAF5793540.1"/>
    </source>
</evidence>
<dbReference type="Proteomes" id="UP000215914">
    <property type="component" value="Chromosome 8"/>
</dbReference>
<dbReference type="GO" id="GO:0005886">
    <property type="term" value="C:plasma membrane"/>
    <property type="evidence" value="ECO:0000318"/>
    <property type="project" value="GO_Central"/>
</dbReference>